<dbReference type="AlphaFoldDB" id="A0A4Z1JKF7"/>
<dbReference type="STRING" id="278938.A0A4Z1JKF7"/>
<dbReference type="Proteomes" id="UP000297229">
    <property type="component" value="Unassembled WGS sequence"/>
</dbReference>
<keyword evidence="2" id="KW-1185">Reference proteome</keyword>
<proteinExistence type="predicted"/>
<dbReference type="EMBL" id="PQXM01000295">
    <property type="protein sequence ID" value="TGO74239.1"/>
    <property type="molecule type" value="Genomic_DNA"/>
</dbReference>
<name>A0A4Z1JKF7_9HELO</name>
<sequence length="352" mass="40576">MVFVPPPLITHDRDFRATGDYINSLRDQDSHPAAWKEPKLVSASQKVKPNIDHRPVSDFLAANQLPKVEGQQKRLKVKTEYTADLPPVTISLVKCVQLPQRAIEPDEFARIQPTYLTGYSGNSHERAHYRRAVNAYASQLEREILERMQNVTSSMIAEAIYTDEFQEMCRTNNAREDLELFFAESASNDQLYYVYSKLWTAIDFGFVMDNNVRPNAQEEQVRKYVRQIIKWGFGFAAADYFNLCIQRTGIPVYFSDDEGSDDETLDSHTLVNEEHERWEDHDAVKYDHDQARSMYKGGWRQFVTNWKMATYPHGNLNAVSKDAGCLPATEMFDLGSNREKRALLSKRQNRSG</sequence>
<gene>
    <name evidence="1" type="ORF">BELL_0297g00030</name>
</gene>
<accession>A0A4Z1JKF7</accession>
<evidence type="ECO:0000313" key="1">
    <source>
        <dbReference type="EMBL" id="TGO74239.1"/>
    </source>
</evidence>
<organism evidence="1 2">
    <name type="scientific">Botrytis elliptica</name>
    <dbReference type="NCBI Taxonomy" id="278938"/>
    <lineage>
        <taxon>Eukaryota</taxon>
        <taxon>Fungi</taxon>
        <taxon>Dikarya</taxon>
        <taxon>Ascomycota</taxon>
        <taxon>Pezizomycotina</taxon>
        <taxon>Leotiomycetes</taxon>
        <taxon>Helotiales</taxon>
        <taxon>Sclerotiniaceae</taxon>
        <taxon>Botrytis</taxon>
    </lineage>
</organism>
<evidence type="ECO:0000313" key="2">
    <source>
        <dbReference type="Proteomes" id="UP000297229"/>
    </source>
</evidence>
<protein>
    <submittedName>
        <fullName evidence="1">Uncharacterized protein</fullName>
    </submittedName>
</protein>
<dbReference type="OrthoDB" id="3540360at2759"/>
<reference evidence="1 2" key="1">
    <citation type="submission" date="2017-12" db="EMBL/GenBank/DDBJ databases">
        <title>Comparative genomics of Botrytis spp.</title>
        <authorList>
            <person name="Valero-Jimenez C.A."/>
            <person name="Tapia P."/>
            <person name="Veloso J."/>
            <person name="Silva-Moreno E."/>
            <person name="Staats M."/>
            <person name="Valdes J.H."/>
            <person name="Van Kan J.A.L."/>
        </authorList>
    </citation>
    <scope>NUCLEOTIDE SEQUENCE [LARGE SCALE GENOMIC DNA]</scope>
    <source>
        <strain evidence="1 2">Be9601</strain>
    </source>
</reference>
<comment type="caution">
    <text evidence="1">The sequence shown here is derived from an EMBL/GenBank/DDBJ whole genome shotgun (WGS) entry which is preliminary data.</text>
</comment>